<dbReference type="PANTHER" id="PTHR48081">
    <property type="entry name" value="AB HYDROLASE SUPERFAMILY PROTEIN C4A8.06C"/>
    <property type="match status" value="1"/>
</dbReference>
<dbReference type="PANTHER" id="PTHR48081:SF8">
    <property type="entry name" value="ALPHA_BETA HYDROLASE FOLD-3 DOMAIN-CONTAINING PROTEIN-RELATED"/>
    <property type="match status" value="1"/>
</dbReference>
<sequence length="341" mass="37651">MATKNPIQIDPKVFDPKSISADTHAFNKYLMEIMKGAPRWWEVGAAKYREMRARGETPLPAATYLDSAEQTNIPSRDSGRDIPCRILKPTNGKSIEGVYMHIHGGGWVLQSESSQDVVLQDLANTNGMLMFSVGYRLAPEDPFPAGPNDCYDAAEWLVDNAQSKLGAPLKYVGGESAGGHLSMLVMLHLLQHTESRYNSFDWKGLILHFGAYDMTYLPSAYNFNPPETLVLDKDVMEHFSEAFLPGMSLEEKKHPSVSPLYANLEKLRGRLPPALFTCGTCDVLMDDTVLMSAKYQMAGAETEVLIVPGGPHGYSMYPKATKGAQADKAMEAVERFISSHP</sequence>
<protein>
    <recommendedName>
        <fullName evidence="2">Alpha/beta hydrolase fold-3 domain-containing protein</fullName>
    </recommendedName>
</protein>
<evidence type="ECO:0000259" key="2">
    <source>
        <dbReference type="Pfam" id="PF07859"/>
    </source>
</evidence>
<feature type="domain" description="Alpha/beta hydrolase fold-3" evidence="2">
    <location>
        <begin position="100"/>
        <end position="314"/>
    </location>
</feature>
<proteinExistence type="predicted"/>
<dbReference type="InterPro" id="IPR013094">
    <property type="entry name" value="AB_hydrolase_3"/>
</dbReference>
<gene>
    <name evidence="3" type="ORF">LTR24_001214</name>
</gene>
<comment type="caution">
    <text evidence="3">The sequence shown here is derived from an EMBL/GenBank/DDBJ whole genome shotgun (WGS) entry which is preliminary data.</text>
</comment>
<keyword evidence="1" id="KW-0378">Hydrolase</keyword>
<dbReference type="InterPro" id="IPR029058">
    <property type="entry name" value="AB_hydrolase_fold"/>
</dbReference>
<evidence type="ECO:0000256" key="1">
    <source>
        <dbReference type="ARBA" id="ARBA00022801"/>
    </source>
</evidence>
<organism evidence="3 4">
    <name type="scientific">Lithohypha guttulata</name>
    <dbReference type="NCBI Taxonomy" id="1690604"/>
    <lineage>
        <taxon>Eukaryota</taxon>
        <taxon>Fungi</taxon>
        <taxon>Dikarya</taxon>
        <taxon>Ascomycota</taxon>
        <taxon>Pezizomycotina</taxon>
        <taxon>Eurotiomycetes</taxon>
        <taxon>Chaetothyriomycetidae</taxon>
        <taxon>Chaetothyriales</taxon>
        <taxon>Trichomeriaceae</taxon>
        <taxon>Lithohypha</taxon>
    </lineage>
</organism>
<name>A0ABR0KLR1_9EURO</name>
<accession>A0ABR0KLR1</accession>
<evidence type="ECO:0000313" key="3">
    <source>
        <dbReference type="EMBL" id="KAK5100149.1"/>
    </source>
</evidence>
<dbReference type="SUPFAM" id="SSF53474">
    <property type="entry name" value="alpha/beta-Hydrolases"/>
    <property type="match status" value="1"/>
</dbReference>
<reference evidence="3 4" key="1">
    <citation type="submission" date="2023-08" db="EMBL/GenBank/DDBJ databases">
        <title>Black Yeasts Isolated from many extreme environments.</title>
        <authorList>
            <person name="Coleine C."/>
            <person name="Stajich J.E."/>
            <person name="Selbmann L."/>
        </authorList>
    </citation>
    <scope>NUCLEOTIDE SEQUENCE [LARGE SCALE GENOMIC DNA]</scope>
    <source>
        <strain evidence="3 4">CCFEE 5885</strain>
    </source>
</reference>
<dbReference type="Gene3D" id="3.40.50.1820">
    <property type="entry name" value="alpha/beta hydrolase"/>
    <property type="match status" value="1"/>
</dbReference>
<dbReference type="Proteomes" id="UP001345013">
    <property type="component" value="Unassembled WGS sequence"/>
</dbReference>
<dbReference type="EMBL" id="JAVRRG010000008">
    <property type="protein sequence ID" value="KAK5100149.1"/>
    <property type="molecule type" value="Genomic_DNA"/>
</dbReference>
<evidence type="ECO:0000313" key="4">
    <source>
        <dbReference type="Proteomes" id="UP001345013"/>
    </source>
</evidence>
<keyword evidence="4" id="KW-1185">Reference proteome</keyword>
<dbReference type="InterPro" id="IPR050300">
    <property type="entry name" value="GDXG_lipolytic_enzyme"/>
</dbReference>
<dbReference type="Pfam" id="PF07859">
    <property type="entry name" value="Abhydrolase_3"/>
    <property type="match status" value="1"/>
</dbReference>